<sequence length="150" mass="17304">MHMKTKSALVVFTGLLVAFATIFLFDYTDDYMEDRFVQAIEKQKTYAGDTFSLDALMEYYDWDVVCILLPDEEHSLKNRLGRPYKGKKISPDSWSLIFVKGKSVLAEIPIARSFLQPPLQLEEPCFERWAAIFSINHDQNGDLRLFVVGQ</sequence>
<dbReference type="Proteomes" id="UP001317742">
    <property type="component" value="Chromosome"/>
</dbReference>
<dbReference type="RefSeq" id="WP_281760312.1">
    <property type="nucleotide sequence ID" value="NZ_AP026709.1"/>
</dbReference>
<keyword evidence="2" id="KW-1185">Reference proteome</keyword>
<dbReference type="EMBL" id="AP026709">
    <property type="protein sequence ID" value="BDQ37795.1"/>
    <property type="molecule type" value="Genomic_DNA"/>
</dbReference>
<evidence type="ECO:0000313" key="2">
    <source>
        <dbReference type="Proteomes" id="UP001317742"/>
    </source>
</evidence>
<evidence type="ECO:0000313" key="1">
    <source>
        <dbReference type="EMBL" id="BDQ37795.1"/>
    </source>
</evidence>
<name>A0ABN6S7D1_9BACT</name>
<organism evidence="1 2">
    <name type="scientific">Pseudodesulfovibrio nedwellii</name>
    <dbReference type="NCBI Taxonomy" id="2973072"/>
    <lineage>
        <taxon>Bacteria</taxon>
        <taxon>Pseudomonadati</taxon>
        <taxon>Thermodesulfobacteriota</taxon>
        <taxon>Desulfovibrionia</taxon>
        <taxon>Desulfovibrionales</taxon>
        <taxon>Desulfovibrionaceae</taxon>
    </lineage>
</organism>
<gene>
    <name evidence="1" type="ORF">SYK_21550</name>
</gene>
<accession>A0ABN6S7D1</accession>
<protein>
    <submittedName>
        <fullName evidence="1">Uncharacterized protein</fullName>
    </submittedName>
</protein>
<reference evidence="1 2" key="1">
    <citation type="submission" date="2022-08" db="EMBL/GenBank/DDBJ databases">
        <title>Genome Sequence of the sulphate-reducing bacterium, Pseudodesulfovibrio sp. SYK.</title>
        <authorList>
            <person name="Kondo R."/>
            <person name="Kataoka T."/>
        </authorList>
    </citation>
    <scope>NUCLEOTIDE SEQUENCE [LARGE SCALE GENOMIC DNA]</scope>
    <source>
        <strain evidence="1 2">SYK</strain>
    </source>
</reference>
<proteinExistence type="predicted"/>